<dbReference type="Pfam" id="PF08544">
    <property type="entry name" value="GHMP_kinases_C"/>
    <property type="match status" value="1"/>
</dbReference>
<evidence type="ECO:0000256" key="6">
    <source>
        <dbReference type="ARBA" id="ARBA00022840"/>
    </source>
</evidence>
<evidence type="ECO:0000256" key="5">
    <source>
        <dbReference type="ARBA" id="ARBA00022777"/>
    </source>
</evidence>
<evidence type="ECO:0000259" key="10">
    <source>
        <dbReference type="Pfam" id="PF08544"/>
    </source>
</evidence>
<evidence type="ECO:0000256" key="1">
    <source>
        <dbReference type="ARBA" id="ARBA00006566"/>
    </source>
</evidence>
<dbReference type="Pfam" id="PF10509">
    <property type="entry name" value="GalKase_gal_bdg"/>
    <property type="match status" value="1"/>
</dbReference>
<comment type="similarity">
    <text evidence="1">Belongs to the GHMP kinase family. GalK subfamily.</text>
</comment>
<dbReference type="FunFam" id="3.30.70.890:FF:000001">
    <property type="entry name" value="Galactokinase"/>
    <property type="match status" value="1"/>
</dbReference>
<feature type="domain" description="Galactokinase N-terminal" evidence="11">
    <location>
        <begin position="22"/>
        <end position="69"/>
    </location>
</feature>
<dbReference type="InterPro" id="IPR019741">
    <property type="entry name" value="Galactokinase_CS"/>
</dbReference>
<dbReference type="OMA" id="VMPCAIN"/>
<dbReference type="AlphaFoldDB" id="A0A0L0BQJ0"/>
<evidence type="ECO:0000256" key="7">
    <source>
        <dbReference type="ARBA" id="ARBA00022842"/>
    </source>
</evidence>
<dbReference type="NCBIfam" id="TIGR00131">
    <property type="entry name" value="gal_kin"/>
    <property type="match status" value="1"/>
</dbReference>
<protein>
    <recommendedName>
        <fullName evidence="14">Galactokinase</fullName>
    </recommendedName>
</protein>
<dbReference type="PRINTS" id="PR00959">
    <property type="entry name" value="MEVGALKINASE"/>
</dbReference>
<reference evidence="12 13" key="1">
    <citation type="journal article" date="2015" name="Nat. Commun.">
        <title>Lucilia cuprina genome unlocks parasitic fly biology to underpin future interventions.</title>
        <authorList>
            <person name="Anstead C.A."/>
            <person name="Korhonen P.K."/>
            <person name="Young N.D."/>
            <person name="Hall R.S."/>
            <person name="Jex A.R."/>
            <person name="Murali S.C."/>
            <person name="Hughes D.S."/>
            <person name="Lee S.F."/>
            <person name="Perry T."/>
            <person name="Stroehlein A.J."/>
            <person name="Ansell B.R."/>
            <person name="Breugelmans B."/>
            <person name="Hofmann A."/>
            <person name="Qu J."/>
            <person name="Dugan S."/>
            <person name="Lee S.L."/>
            <person name="Chao H."/>
            <person name="Dinh H."/>
            <person name="Han Y."/>
            <person name="Doddapaneni H.V."/>
            <person name="Worley K.C."/>
            <person name="Muzny D.M."/>
            <person name="Ioannidis P."/>
            <person name="Waterhouse R.M."/>
            <person name="Zdobnov E.M."/>
            <person name="James P.J."/>
            <person name="Bagnall N.H."/>
            <person name="Kotze A.C."/>
            <person name="Gibbs R.A."/>
            <person name="Richards S."/>
            <person name="Batterham P."/>
            <person name="Gasser R.B."/>
        </authorList>
    </citation>
    <scope>NUCLEOTIDE SEQUENCE [LARGE SCALE GENOMIC DNA]</scope>
    <source>
        <strain evidence="12 13">LS</strain>
        <tissue evidence="12">Full body</tissue>
    </source>
</reference>
<evidence type="ECO:0000256" key="4">
    <source>
        <dbReference type="ARBA" id="ARBA00022741"/>
    </source>
</evidence>
<keyword evidence="13" id="KW-1185">Reference proteome</keyword>
<dbReference type="InterPro" id="IPR036554">
    <property type="entry name" value="GHMP_kinase_C_sf"/>
</dbReference>
<dbReference type="InterPro" id="IPR006206">
    <property type="entry name" value="Mevalonate/galactokinase"/>
</dbReference>
<dbReference type="PIRSF" id="PIRSF000530">
    <property type="entry name" value="Galactokinase"/>
    <property type="match status" value="1"/>
</dbReference>
<dbReference type="InterPro" id="IPR014721">
    <property type="entry name" value="Ribsml_uS5_D2-typ_fold_subgr"/>
</dbReference>
<dbReference type="PROSITE" id="PS00106">
    <property type="entry name" value="GALACTOKINASE"/>
    <property type="match status" value="1"/>
</dbReference>
<keyword evidence="4" id="KW-0547">Nucleotide-binding</keyword>
<dbReference type="STRING" id="7375.A0A0L0BQJ0"/>
<keyword evidence="7" id="KW-0460">Magnesium</keyword>
<dbReference type="PRINTS" id="PR00473">
    <property type="entry name" value="GALCTOKINASE"/>
</dbReference>
<evidence type="ECO:0000313" key="13">
    <source>
        <dbReference type="Proteomes" id="UP000037069"/>
    </source>
</evidence>
<comment type="caution">
    <text evidence="12">The sequence shown here is derived from an EMBL/GenBank/DDBJ whole genome shotgun (WGS) entry which is preliminary data.</text>
</comment>
<dbReference type="InterPro" id="IPR020568">
    <property type="entry name" value="Ribosomal_Su5_D2-typ_SF"/>
</dbReference>
<dbReference type="GO" id="GO:0004335">
    <property type="term" value="F:galactokinase activity"/>
    <property type="evidence" value="ECO:0007669"/>
    <property type="project" value="InterPro"/>
</dbReference>
<evidence type="ECO:0000256" key="8">
    <source>
        <dbReference type="ARBA" id="ARBA00023277"/>
    </source>
</evidence>
<dbReference type="GO" id="GO:0006012">
    <property type="term" value="P:galactose metabolic process"/>
    <property type="evidence" value="ECO:0007669"/>
    <property type="project" value="InterPro"/>
</dbReference>
<dbReference type="InterPro" id="IPR013750">
    <property type="entry name" value="GHMP_kinase_C_dom"/>
</dbReference>
<evidence type="ECO:0000259" key="9">
    <source>
        <dbReference type="Pfam" id="PF00288"/>
    </source>
</evidence>
<dbReference type="SUPFAM" id="SSF55060">
    <property type="entry name" value="GHMP Kinase, C-terminal domain"/>
    <property type="match status" value="1"/>
</dbReference>
<dbReference type="Gene3D" id="3.30.70.890">
    <property type="entry name" value="GHMP kinase, C-terminal domain"/>
    <property type="match status" value="1"/>
</dbReference>
<dbReference type="GO" id="GO:0005524">
    <property type="term" value="F:ATP binding"/>
    <property type="evidence" value="ECO:0007669"/>
    <property type="project" value="UniProtKB-KW"/>
</dbReference>
<proteinExistence type="inferred from homology"/>
<evidence type="ECO:0008006" key="14">
    <source>
        <dbReference type="Google" id="ProtNLM"/>
    </source>
</evidence>
<accession>A0A0L0BQJ0</accession>
<dbReference type="InterPro" id="IPR019539">
    <property type="entry name" value="GalKase_N"/>
</dbReference>
<keyword evidence="5" id="KW-0418">Kinase</keyword>
<dbReference type="GO" id="GO:0005829">
    <property type="term" value="C:cytosol"/>
    <property type="evidence" value="ECO:0007669"/>
    <property type="project" value="TreeGrafter"/>
</dbReference>
<dbReference type="InterPro" id="IPR006203">
    <property type="entry name" value="GHMP_knse_ATP-bd_CS"/>
</dbReference>
<gene>
    <name evidence="12" type="ORF">FF38_07335</name>
</gene>
<sequence>MPSTSTTTLPTFEEILETAKTTFRQNFGHEPELACCAPGRVNLIGEHVDYNDGYVLPMALPMVTVIVGGKDGGATGNEVDIITCCPGADEPRRSKFSLVNLKAGEKPKWSNYIKGVIHSFMETVVGVTTSPAGSGNGGNIFIGFNAVIVSNVPVGAGLSSSAAIEVATLTFLEHFTGHKVESDAKRALICQAAEHKFVGMPCGIMDQMISVAGQKDHALMLDCRSLETFQIPFVAGEKDLVVLICNSDVRHELSDSEYPTRRKQCLEALKLMGLKSYRDATEGNLSALQRNVKCEEVLVKRARHVITEIKRTLEAADALKNHDFKKMGELMTKSHVSLRDDFQVSCIELDVLVDAAINCSGVLGSRMTGGGFGGCTVTLLQRNAVDNVVATMRENFIKKFNKTAADGIEFYICTPSQGARKIQL</sequence>
<organism evidence="12 13">
    <name type="scientific">Lucilia cuprina</name>
    <name type="common">Green bottle fly</name>
    <name type="synonym">Australian sheep blowfly</name>
    <dbReference type="NCBI Taxonomy" id="7375"/>
    <lineage>
        <taxon>Eukaryota</taxon>
        <taxon>Metazoa</taxon>
        <taxon>Ecdysozoa</taxon>
        <taxon>Arthropoda</taxon>
        <taxon>Hexapoda</taxon>
        <taxon>Insecta</taxon>
        <taxon>Pterygota</taxon>
        <taxon>Neoptera</taxon>
        <taxon>Endopterygota</taxon>
        <taxon>Diptera</taxon>
        <taxon>Brachycera</taxon>
        <taxon>Muscomorpha</taxon>
        <taxon>Oestroidea</taxon>
        <taxon>Calliphoridae</taxon>
        <taxon>Luciliinae</taxon>
        <taxon>Lucilia</taxon>
    </lineage>
</organism>
<dbReference type="PANTHER" id="PTHR10457:SF7">
    <property type="entry name" value="GALACTOKINASE-RELATED"/>
    <property type="match status" value="1"/>
</dbReference>
<dbReference type="GO" id="GO:0046872">
    <property type="term" value="F:metal ion binding"/>
    <property type="evidence" value="ECO:0007669"/>
    <property type="project" value="UniProtKB-KW"/>
</dbReference>
<dbReference type="OrthoDB" id="275179at2759"/>
<dbReference type="Proteomes" id="UP000037069">
    <property type="component" value="Unassembled WGS sequence"/>
</dbReference>
<dbReference type="InterPro" id="IPR000705">
    <property type="entry name" value="Galactokinase"/>
</dbReference>
<dbReference type="Gene3D" id="3.30.230.10">
    <property type="match status" value="1"/>
</dbReference>
<dbReference type="Pfam" id="PF00288">
    <property type="entry name" value="GHMP_kinases_N"/>
    <property type="match status" value="1"/>
</dbReference>
<dbReference type="FunFam" id="3.30.230.10:FF:000040">
    <property type="entry name" value="Galactokinase 1"/>
    <property type="match status" value="1"/>
</dbReference>
<evidence type="ECO:0000256" key="2">
    <source>
        <dbReference type="ARBA" id="ARBA00022679"/>
    </source>
</evidence>
<dbReference type="PANTHER" id="PTHR10457">
    <property type="entry name" value="MEVALONATE KINASE/GALACTOKINASE"/>
    <property type="match status" value="1"/>
</dbReference>
<keyword evidence="8" id="KW-0119">Carbohydrate metabolism</keyword>
<feature type="domain" description="GHMP kinase C-terminal" evidence="10">
    <location>
        <begin position="316"/>
        <end position="397"/>
    </location>
</feature>
<evidence type="ECO:0000313" key="12">
    <source>
        <dbReference type="EMBL" id="KNC22253.1"/>
    </source>
</evidence>
<keyword evidence="6" id="KW-0067">ATP-binding</keyword>
<dbReference type="SUPFAM" id="SSF54211">
    <property type="entry name" value="Ribosomal protein S5 domain 2-like"/>
    <property type="match status" value="1"/>
</dbReference>
<evidence type="ECO:0000256" key="3">
    <source>
        <dbReference type="ARBA" id="ARBA00022723"/>
    </source>
</evidence>
<dbReference type="EMBL" id="JRES01001522">
    <property type="protein sequence ID" value="KNC22253.1"/>
    <property type="molecule type" value="Genomic_DNA"/>
</dbReference>
<dbReference type="InterPro" id="IPR006204">
    <property type="entry name" value="GHMP_kinase_N_dom"/>
</dbReference>
<name>A0A0L0BQJ0_LUCCU</name>
<dbReference type="PROSITE" id="PS00627">
    <property type="entry name" value="GHMP_KINASES_ATP"/>
    <property type="match status" value="1"/>
</dbReference>
<feature type="domain" description="GHMP kinase N-terminal" evidence="9">
    <location>
        <begin position="126"/>
        <end position="213"/>
    </location>
</feature>
<keyword evidence="2" id="KW-0808">Transferase</keyword>
<keyword evidence="3" id="KW-0479">Metal-binding</keyword>
<evidence type="ECO:0000259" key="11">
    <source>
        <dbReference type="Pfam" id="PF10509"/>
    </source>
</evidence>